<evidence type="ECO:0000313" key="1">
    <source>
        <dbReference type="EMBL" id="OMO52281.1"/>
    </source>
</evidence>
<sequence>MGFVVVECKAAAAAEVAMPIERVAIKM</sequence>
<name>A0A1R3G2G5_COCAP</name>
<accession>A0A1R3G2G5</accession>
<proteinExistence type="predicted"/>
<dbReference type="Gramene" id="OMO52281">
    <property type="protein sequence ID" value="OMO52281"/>
    <property type="gene ID" value="CCACVL1_29288"/>
</dbReference>
<dbReference type="Proteomes" id="UP000188268">
    <property type="component" value="Unassembled WGS sequence"/>
</dbReference>
<comment type="caution">
    <text evidence="1">The sequence shown here is derived from an EMBL/GenBank/DDBJ whole genome shotgun (WGS) entry which is preliminary data.</text>
</comment>
<dbReference type="AlphaFoldDB" id="A0A1R3G2G5"/>
<dbReference type="EMBL" id="AWWV01015531">
    <property type="protein sequence ID" value="OMO52281.1"/>
    <property type="molecule type" value="Genomic_DNA"/>
</dbReference>
<keyword evidence="2" id="KW-1185">Reference proteome</keyword>
<evidence type="ECO:0000313" key="2">
    <source>
        <dbReference type="Proteomes" id="UP000188268"/>
    </source>
</evidence>
<organism evidence="1 2">
    <name type="scientific">Corchorus capsularis</name>
    <name type="common">Jute</name>
    <dbReference type="NCBI Taxonomy" id="210143"/>
    <lineage>
        <taxon>Eukaryota</taxon>
        <taxon>Viridiplantae</taxon>
        <taxon>Streptophyta</taxon>
        <taxon>Embryophyta</taxon>
        <taxon>Tracheophyta</taxon>
        <taxon>Spermatophyta</taxon>
        <taxon>Magnoliopsida</taxon>
        <taxon>eudicotyledons</taxon>
        <taxon>Gunneridae</taxon>
        <taxon>Pentapetalae</taxon>
        <taxon>rosids</taxon>
        <taxon>malvids</taxon>
        <taxon>Malvales</taxon>
        <taxon>Malvaceae</taxon>
        <taxon>Grewioideae</taxon>
        <taxon>Apeibeae</taxon>
        <taxon>Corchorus</taxon>
    </lineage>
</organism>
<gene>
    <name evidence="1" type="ORF">CCACVL1_29288</name>
</gene>
<reference evidence="1 2" key="1">
    <citation type="submission" date="2013-09" db="EMBL/GenBank/DDBJ databases">
        <title>Corchorus capsularis genome sequencing.</title>
        <authorList>
            <person name="Alam M."/>
            <person name="Haque M.S."/>
            <person name="Islam M.S."/>
            <person name="Emdad E.M."/>
            <person name="Islam M.M."/>
            <person name="Ahmed B."/>
            <person name="Halim A."/>
            <person name="Hossen Q.M.M."/>
            <person name="Hossain M.Z."/>
            <person name="Ahmed R."/>
            <person name="Khan M.M."/>
            <person name="Islam R."/>
            <person name="Rashid M.M."/>
            <person name="Khan S.A."/>
            <person name="Rahman M.S."/>
            <person name="Alam M."/>
        </authorList>
    </citation>
    <scope>NUCLEOTIDE SEQUENCE [LARGE SCALE GENOMIC DNA]</scope>
    <source>
        <strain evidence="2">cv. CVL-1</strain>
        <tissue evidence="1">Whole seedling</tissue>
    </source>
</reference>
<protein>
    <submittedName>
        <fullName evidence="1">Uncharacterized protein</fullName>
    </submittedName>
</protein>